<evidence type="ECO:0000313" key="3">
    <source>
        <dbReference type="Proteomes" id="UP000184731"/>
    </source>
</evidence>
<dbReference type="InterPro" id="IPR052892">
    <property type="entry name" value="NA-targeting_endonuclease"/>
</dbReference>
<dbReference type="Pfam" id="PF14279">
    <property type="entry name" value="HNH_5"/>
    <property type="match status" value="1"/>
</dbReference>
<dbReference type="OrthoDB" id="5294690at2"/>
<dbReference type="CDD" id="cd00085">
    <property type="entry name" value="HNHc"/>
    <property type="match status" value="1"/>
</dbReference>
<organism evidence="2 3">
    <name type="scientific">Silvanigrella aquatica</name>
    <dbReference type="NCBI Taxonomy" id="1915309"/>
    <lineage>
        <taxon>Bacteria</taxon>
        <taxon>Pseudomonadati</taxon>
        <taxon>Bdellovibrionota</taxon>
        <taxon>Oligoflexia</taxon>
        <taxon>Silvanigrellales</taxon>
        <taxon>Silvanigrellaceae</taxon>
        <taxon>Silvanigrella</taxon>
    </lineage>
</organism>
<proteinExistence type="predicted"/>
<feature type="domain" description="HNH nuclease" evidence="1">
    <location>
        <begin position="28"/>
        <end position="79"/>
    </location>
</feature>
<reference evidence="2 3" key="1">
    <citation type="submission" date="2016-10" db="EMBL/GenBank/DDBJ databases">
        <title>Silvanigrella aquatica sp. nov., isolated from a freshwater lake located in the Black Forest, Germany, description of Silvanigrellaceae fam. nov., Silvanigrellales ord. nov., reclassification of the order Bdellovibrionales in the class Oligoflexia, reclassification of the families Bacteriovoracaceae and Halobacteriovoraceae in the new order Bacteriovoracales ord. nov., and reclassification of the family Pseudobacteriovoracaceae in the order Oligoflexiales.</title>
        <authorList>
            <person name="Hahn M.W."/>
            <person name="Schmidt J."/>
            <person name="Koll U."/>
            <person name="Rohde M."/>
            <person name="Verbag S."/>
            <person name="Pitt A."/>
            <person name="Nakai R."/>
            <person name="Naganuma T."/>
            <person name="Lang E."/>
        </authorList>
    </citation>
    <scope>NUCLEOTIDE SEQUENCE [LARGE SCALE GENOMIC DNA]</scope>
    <source>
        <strain evidence="2 3">MWH-Nonnen-W8red</strain>
    </source>
</reference>
<dbReference type="KEGG" id="saqi:AXG55_10890"/>
<accession>A0A1L4D2G1</accession>
<dbReference type="STRING" id="1915309.AXG55_10890"/>
<protein>
    <recommendedName>
        <fullName evidence="1">HNH nuclease domain-containing protein</fullName>
    </recommendedName>
</protein>
<sequence>MILNSYEFADEEHIKRERAKVKAAKKSRWWQQKCASGLCYYCGKKFPFKELTLDHIVPLARFGTTTPGNVVPACRECNKNKGVDTPVDLLFKNDIIEK</sequence>
<dbReference type="InterPro" id="IPR029471">
    <property type="entry name" value="HNH_5"/>
</dbReference>
<dbReference type="InterPro" id="IPR003615">
    <property type="entry name" value="HNH_nuc"/>
</dbReference>
<dbReference type="Gene3D" id="1.10.30.50">
    <property type="match status" value="1"/>
</dbReference>
<name>A0A1L4D2G1_9BACT</name>
<dbReference type="PANTHER" id="PTHR33877:SF1">
    <property type="entry name" value="TYPE IV METHYL-DIRECTED RESTRICTION ENZYME ECOKMCRA"/>
    <property type="match status" value="1"/>
</dbReference>
<dbReference type="EMBL" id="CP017834">
    <property type="protein sequence ID" value="APJ04384.1"/>
    <property type="molecule type" value="Genomic_DNA"/>
</dbReference>
<evidence type="ECO:0000313" key="2">
    <source>
        <dbReference type="EMBL" id="APJ04384.1"/>
    </source>
</evidence>
<dbReference type="Proteomes" id="UP000184731">
    <property type="component" value="Chromosome"/>
</dbReference>
<dbReference type="PANTHER" id="PTHR33877">
    <property type="entry name" value="SLL1193 PROTEIN"/>
    <property type="match status" value="1"/>
</dbReference>
<gene>
    <name evidence="2" type="ORF">AXG55_10890</name>
</gene>
<keyword evidence="3" id="KW-1185">Reference proteome</keyword>
<dbReference type="SMART" id="SM00507">
    <property type="entry name" value="HNHc"/>
    <property type="match status" value="1"/>
</dbReference>
<dbReference type="RefSeq" id="WP_148698139.1">
    <property type="nucleotide sequence ID" value="NZ_CP017834.1"/>
</dbReference>
<evidence type="ECO:0000259" key="1">
    <source>
        <dbReference type="SMART" id="SM00507"/>
    </source>
</evidence>
<dbReference type="AlphaFoldDB" id="A0A1L4D2G1"/>